<dbReference type="EMBL" id="CP158367">
    <property type="protein sequence ID" value="XBX76325.1"/>
    <property type="molecule type" value="Genomic_DNA"/>
</dbReference>
<dbReference type="AlphaFoldDB" id="A0AAU7VQ84"/>
<evidence type="ECO:0000313" key="2">
    <source>
        <dbReference type="EMBL" id="XBX76325.1"/>
    </source>
</evidence>
<sequence>MDDLRAILQVVTFIFMLFIIVRVWMNFANKAGENIRRFLIELWRKIISK</sequence>
<reference evidence="2" key="2">
    <citation type="submission" date="2024-06" db="EMBL/GenBank/DDBJ databases">
        <authorList>
            <person name="Petrova K.O."/>
            <person name="Toshchakov S.V."/>
            <person name="Boltjanskaja Y.V."/>
            <person name="Kevbrin V."/>
        </authorList>
    </citation>
    <scope>NUCLEOTIDE SEQUENCE</scope>
    <source>
        <strain evidence="2">Z-910T</strain>
    </source>
</reference>
<keyword evidence="1" id="KW-0472">Membrane</keyword>
<evidence type="ECO:0000256" key="1">
    <source>
        <dbReference type="SAM" id="Phobius"/>
    </source>
</evidence>
<feature type="transmembrane region" description="Helical" evidence="1">
    <location>
        <begin position="6"/>
        <end position="27"/>
    </location>
</feature>
<keyword evidence="1" id="KW-0812">Transmembrane</keyword>
<keyword evidence="1" id="KW-1133">Transmembrane helix</keyword>
<name>A0AAU7VQ84_9FIRM</name>
<reference evidence="2" key="1">
    <citation type="journal article" date="2013" name="Extremophiles">
        <title>Proteinivorax tanatarense gen. nov., sp. nov., an anaerobic, haloalkaliphilic, proteolytic bacterium isolated from a decaying algal bloom, and proposal of Proteinivoraceae fam. nov.</title>
        <authorList>
            <person name="Kevbrin V."/>
            <person name="Boltyanskaya Y."/>
            <person name="Zhilina T."/>
            <person name="Kolganova T."/>
            <person name="Lavrentjeva E."/>
            <person name="Kuznetsov B."/>
        </authorList>
    </citation>
    <scope>NUCLEOTIDE SEQUENCE</scope>
    <source>
        <strain evidence="2">Z-910T</strain>
    </source>
</reference>
<dbReference type="RefSeq" id="WP_350345059.1">
    <property type="nucleotide sequence ID" value="NZ_CP158367.1"/>
</dbReference>
<organism evidence="2">
    <name type="scientific">Proteinivorax tanatarense</name>
    <dbReference type="NCBI Taxonomy" id="1260629"/>
    <lineage>
        <taxon>Bacteria</taxon>
        <taxon>Bacillati</taxon>
        <taxon>Bacillota</taxon>
        <taxon>Clostridia</taxon>
        <taxon>Eubacteriales</taxon>
        <taxon>Proteinivoracaceae</taxon>
        <taxon>Proteinivorax</taxon>
    </lineage>
</organism>
<protein>
    <submittedName>
        <fullName evidence="2">Uncharacterized protein</fullName>
    </submittedName>
</protein>
<gene>
    <name evidence="2" type="ORF">PRVXT_001513</name>
</gene>
<accession>A0AAU7VQ84</accession>
<proteinExistence type="predicted"/>